<dbReference type="PANTHER" id="PTHR38110:SF4">
    <property type="entry name" value="THIOESTERASE-LIKE SUPERFAMILY-DOMAIN-CONTAINING PROTEIN"/>
    <property type="match status" value="1"/>
</dbReference>
<dbReference type="PANTHER" id="PTHR38110">
    <property type="entry name" value="CHROMOSOME 23, WHOLE GENOME SHOTGUN SEQUENCE"/>
    <property type="match status" value="1"/>
</dbReference>
<name>A0A6J6DAL7_9ZZZZ</name>
<proteinExistence type="predicted"/>
<accession>A0A6J6DAL7</accession>
<organism evidence="3">
    <name type="scientific">freshwater metagenome</name>
    <dbReference type="NCBI Taxonomy" id="449393"/>
    <lineage>
        <taxon>unclassified sequences</taxon>
        <taxon>metagenomes</taxon>
        <taxon>ecological metagenomes</taxon>
    </lineage>
</organism>
<dbReference type="InterPro" id="IPR029069">
    <property type="entry name" value="HotDog_dom_sf"/>
</dbReference>
<dbReference type="InterPro" id="IPR042171">
    <property type="entry name" value="Acyl-CoA_hotdog"/>
</dbReference>
<dbReference type="InterPro" id="IPR049449">
    <property type="entry name" value="TesB_ACOT8-like_N"/>
</dbReference>
<dbReference type="EMBL" id="CAEZSR010000053">
    <property type="protein sequence ID" value="CAB4559353.1"/>
    <property type="molecule type" value="Genomic_DNA"/>
</dbReference>
<dbReference type="Pfam" id="PF13622">
    <property type="entry name" value="4HBT_3"/>
    <property type="match status" value="1"/>
</dbReference>
<evidence type="ECO:0000259" key="2">
    <source>
        <dbReference type="Pfam" id="PF20789"/>
    </source>
</evidence>
<dbReference type="Gene3D" id="2.40.160.210">
    <property type="entry name" value="Acyl-CoA thioesterase, double hotdog domain"/>
    <property type="match status" value="1"/>
</dbReference>
<feature type="domain" description="Acyl-CoA thioesterase-like N-terminal HotDog" evidence="1">
    <location>
        <begin position="23"/>
        <end position="103"/>
    </location>
</feature>
<dbReference type="InterPro" id="IPR052389">
    <property type="entry name" value="Sec_Metab_Biosynth-Assoc"/>
</dbReference>
<evidence type="ECO:0000259" key="1">
    <source>
        <dbReference type="Pfam" id="PF13622"/>
    </source>
</evidence>
<reference evidence="3" key="1">
    <citation type="submission" date="2020-05" db="EMBL/GenBank/DDBJ databases">
        <authorList>
            <person name="Chiriac C."/>
            <person name="Salcher M."/>
            <person name="Ghai R."/>
            <person name="Kavagutti S V."/>
        </authorList>
    </citation>
    <scope>NUCLEOTIDE SEQUENCE</scope>
</reference>
<dbReference type="AlphaFoldDB" id="A0A6J6DAL7"/>
<gene>
    <name evidence="3" type="ORF">UFOPK1493_01659</name>
</gene>
<protein>
    <submittedName>
        <fullName evidence="3">Unannotated protein</fullName>
    </submittedName>
</protein>
<dbReference type="SUPFAM" id="SSF54637">
    <property type="entry name" value="Thioesterase/thiol ester dehydrase-isomerase"/>
    <property type="match status" value="2"/>
</dbReference>
<sequence>MGDLAADTALTPTGDGTFTATLSRDWEIWGPNGGYMAAFALHAARIASGRSRPANATVHFLGAASFDAPIEVTAAVQRATRQASSLHVRIDQQGKALLAAMVWAVDTGIDGLEHDDAPMPSVAPWHELPTMAERIAGDPGAVPSRYGFWDNFEQRPVTWMDSATWAQRELEPAIYENWLRFASPPATDEWTQAARLLLLVDLGAWPSIGRRHRTEAWMAPSIDVSCEFHHLDPTDDWCLLQGTSPAARDGLIGSHQRVWNERGDLVASGISHLLCRRIG</sequence>
<evidence type="ECO:0000313" key="3">
    <source>
        <dbReference type="EMBL" id="CAB4559353.1"/>
    </source>
</evidence>
<dbReference type="InterPro" id="IPR049450">
    <property type="entry name" value="ACOT8-like_C"/>
</dbReference>
<dbReference type="Pfam" id="PF20789">
    <property type="entry name" value="4HBT_3C"/>
    <property type="match status" value="1"/>
</dbReference>
<feature type="domain" description="Acyl-CoA thioesterase-like C-terminal" evidence="2">
    <location>
        <begin position="144"/>
        <end position="269"/>
    </location>
</feature>